<protein>
    <submittedName>
        <fullName evidence="2">Uncharacterized protein</fullName>
    </submittedName>
</protein>
<proteinExistence type="predicted"/>
<evidence type="ECO:0000256" key="1">
    <source>
        <dbReference type="SAM" id="MobiDB-lite"/>
    </source>
</evidence>
<evidence type="ECO:0000313" key="3">
    <source>
        <dbReference type="Proteomes" id="UP001057877"/>
    </source>
</evidence>
<feature type="region of interest" description="Disordered" evidence="1">
    <location>
        <begin position="1"/>
        <end position="31"/>
    </location>
</feature>
<keyword evidence="3" id="KW-1185">Reference proteome</keyword>
<reference evidence="2" key="1">
    <citation type="submission" date="2022-01" db="EMBL/GenBank/DDBJ databases">
        <title>Paenibacillus spongiae sp. nov., isolated from marine sponge.</title>
        <authorList>
            <person name="Li Z."/>
            <person name="Zhang M."/>
        </authorList>
    </citation>
    <scope>NUCLEOTIDE SEQUENCE</scope>
    <source>
        <strain evidence="2">PHS-Z3</strain>
    </source>
</reference>
<evidence type="ECO:0000313" key="2">
    <source>
        <dbReference type="EMBL" id="UVI28595.1"/>
    </source>
</evidence>
<name>A0ABY5S4S7_9BACL</name>
<gene>
    <name evidence="2" type="ORF">L1F29_24555</name>
</gene>
<dbReference type="EMBL" id="CP091430">
    <property type="protein sequence ID" value="UVI28595.1"/>
    <property type="molecule type" value="Genomic_DNA"/>
</dbReference>
<accession>A0ABY5S4S7</accession>
<sequence length="63" mass="7126">MDLMSDNNKSNRDETAYGPDVIHVIPDPGHKDISSTELIEPIIEQIMNNIQKSLLFGDDDEQK</sequence>
<organism evidence="2 3">
    <name type="scientific">Paenibacillus spongiae</name>
    <dbReference type="NCBI Taxonomy" id="2909671"/>
    <lineage>
        <taxon>Bacteria</taxon>
        <taxon>Bacillati</taxon>
        <taxon>Bacillota</taxon>
        <taxon>Bacilli</taxon>
        <taxon>Bacillales</taxon>
        <taxon>Paenibacillaceae</taxon>
        <taxon>Paenibacillus</taxon>
    </lineage>
</organism>
<dbReference type="Proteomes" id="UP001057877">
    <property type="component" value="Chromosome"/>
</dbReference>
<dbReference type="RefSeq" id="WP_258384684.1">
    <property type="nucleotide sequence ID" value="NZ_CP091430.1"/>
</dbReference>